<evidence type="ECO:0000313" key="3">
    <source>
        <dbReference type="EMBL" id="KAF4625468.1"/>
    </source>
</evidence>
<dbReference type="PANTHER" id="PTHR33112">
    <property type="entry name" value="DOMAIN PROTEIN, PUTATIVE-RELATED"/>
    <property type="match status" value="1"/>
</dbReference>
<accession>A0A8H4VWQ8</accession>
<dbReference type="Pfam" id="PF06985">
    <property type="entry name" value="HET"/>
    <property type="match status" value="1"/>
</dbReference>
<evidence type="ECO:0000313" key="4">
    <source>
        <dbReference type="Proteomes" id="UP000566819"/>
    </source>
</evidence>
<feature type="compositionally biased region" description="Polar residues" evidence="1">
    <location>
        <begin position="17"/>
        <end position="28"/>
    </location>
</feature>
<keyword evidence="4" id="KW-1185">Reference proteome</keyword>
<reference evidence="3 4" key="1">
    <citation type="submission" date="2020-03" db="EMBL/GenBank/DDBJ databases">
        <title>Draft Genome Sequence of Cudoniella acicularis.</title>
        <authorList>
            <person name="Buettner E."/>
            <person name="Kellner H."/>
        </authorList>
    </citation>
    <scope>NUCLEOTIDE SEQUENCE [LARGE SCALE GENOMIC DNA]</scope>
    <source>
        <strain evidence="3 4">DSM 108380</strain>
    </source>
</reference>
<dbReference type="Proteomes" id="UP000566819">
    <property type="component" value="Unassembled WGS sequence"/>
</dbReference>
<protein>
    <recommendedName>
        <fullName evidence="2">Heterokaryon incompatibility domain-containing protein</fullName>
    </recommendedName>
</protein>
<dbReference type="AlphaFoldDB" id="A0A8H4VWQ8"/>
<dbReference type="InterPro" id="IPR010730">
    <property type="entry name" value="HET"/>
</dbReference>
<evidence type="ECO:0000259" key="2">
    <source>
        <dbReference type="Pfam" id="PF06985"/>
    </source>
</evidence>
<comment type="caution">
    <text evidence="3">The sequence shown here is derived from an EMBL/GenBank/DDBJ whole genome shotgun (WGS) entry which is preliminary data.</text>
</comment>
<feature type="region of interest" description="Disordered" evidence="1">
    <location>
        <begin position="1"/>
        <end position="28"/>
    </location>
</feature>
<feature type="domain" description="Heterokaryon incompatibility" evidence="2">
    <location>
        <begin position="193"/>
        <end position="352"/>
    </location>
</feature>
<dbReference type="EMBL" id="JAAMPI010001371">
    <property type="protein sequence ID" value="KAF4625468.1"/>
    <property type="molecule type" value="Genomic_DNA"/>
</dbReference>
<organism evidence="3 4">
    <name type="scientific">Cudoniella acicularis</name>
    <dbReference type="NCBI Taxonomy" id="354080"/>
    <lineage>
        <taxon>Eukaryota</taxon>
        <taxon>Fungi</taxon>
        <taxon>Dikarya</taxon>
        <taxon>Ascomycota</taxon>
        <taxon>Pezizomycotina</taxon>
        <taxon>Leotiomycetes</taxon>
        <taxon>Helotiales</taxon>
        <taxon>Tricladiaceae</taxon>
        <taxon>Cudoniella</taxon>
    </lineage>
</organism>
<proteinExistence type="predicted"/>
<gene>
    <name evidence="3" type="ORF">G7Y89_g12697</name>
</gene>
<name>A0A8H4VWQ8_9HELO</name>
<dbReference type="OrthoDB" id="3562689at2759"/>
<sequence length="650" mass="72893">MTEATESDAKVPPPPTQESNTDKGITQRDSSCKICSGLIPQGDYHRESKVNIAQLSESWDKGCKTCGILRDVFLGCLPDAASQEGEVIWNIRLSRFKPIWLSDYTEIRLDIFKLPSTVGPFGCLHSRSIPSGHTGSSAAFRQAKEWVTGCTKSHNLCGTGPACPLPTRVLDLGTNESSSIFKICVTQNRVARYICLSHCWGSHKTPTTLIKDNLDSLVKGSLISGLPQTYQDAILVTKRFGIRYLWIDSLCIVQDNADDWRRESSKMAEVYQNSYLTIAATCSAGGEEGIFTAPQPSYATKTFEFSNKGSETHIYGRQLFPHHRYDLLGDSTAPSDFSNTSPLLSRAWVYQERLLSPRVLHFMQEELVFECAYGRSCECGYFQSSRYDFSLKKSFTESIQKATKQLNQDHWYEVVYVYSKLKLTFGKDKLPALSGVAKLVNRQLKDVYLAGLWRSNLAKQLCWSKPNGHQTPKPLQWRAPSWSWAATDGRVSLFSTRDETFVTFHETICEPKGIDDTGEVKSGYIKLSGKIAPAVLVPMELRTSETRRYGVDPSTHFDVSVGGKCDLHYTTSFDPDYKIPVEFDQASMNVTCLLLMGGLSAGSWTDLFLVLKLVDETIPEYERIGIVTRKTSSREEWIPDETKTVTIKII</sequence>
<dbReference type="PANTHER" id="PTHR33112:SF9">
    <property type="entry name" value="HETEROKARYON INCOMPATIBILITY DOMAIN-CONTAINING PROTEIN"/>
    <property type="match status" value="1"/>
</dbReference>
<evidence type="ECO:0000256" key="1">
    <source>
        <dbReference type="SAM" id="MobiDB-lite"/>
    </source>
</evidence>